<evidence type="ECO:0000313" key="2">
    <source>
        <dbReference type="Proteomes" id="UP001432027"/>
    </source>
</evidence>
<gene>
    <name evidence="1" type="ORF">PENTCL1PPCAC_5546</name>
</gene>
<accession>A0AAV5SJD2</accession>
<keyword evidence="2" id="KW-1185">Reference proteome</keyword>
<feature type="non-terminal residue" evidence="1">
    <location>
        <position position="1"/>
    </location>
</feature>
<dbReference type="Proteomes" id="UP001432027">
    <property type="component" value="Unassembled WGS sequence"/>
</dbReference>
<name>A0AAV5SJD2_9BILA</name>
<dbReference type="EMBL" id="BTSX01000002">
    <property type="protein sequence ID" value="GMS83371.1"/>
    <property type="molecule type" value="Genomic_DNA"/>
</dbReference>
<evidence type="ECO:0000313" key="1">
    <source>
        <dbReference type="EMBL" id="GMS83371.1"/>
    </source>
</evidence>
<reference evidence="1" key="1">
    <citation type="submission" date="2023-10" db="EMBL/GenBank/DDBJ databases">
        <title>Genome assembly of Pristionchus species.</title>
        <authorList>
            <person name="Yoshida K."/>
            <person name="Sommer R.J."/>
        </authorList>
    </citation>
    <scope>NUCLEOTIDE SEQUENCE</scope>
    <source>
        <strain evidence="1">RS0144</strain>
    </source>
</reference>
<proteinExistence type="predicted"/>
<dbReference type="AlphaFoldDB" id="A0AAV5SJD2"/>
<protein>
    <submittedName>
        <fullName evidence="1">Uncharacterized protein</fullName>
    </submittedName>
</protein>
<comment type="caution">
    <text evidence="1">The sequence shown here is derived from an EMBL/GenBank/DDBJ whole genome shotgun (WGS) entry which is preliminary data.</text>
</comment>
<sequence length="168" mass="18769">LAIAADSQDRSSISRKKDPFEIKKKPIDEFSDIKQEEPIADVFCPSTGTFRAVDHMKSYEGTNGKEDYARDFVGNGMAIKNEVCSVHDTFPVVSLVSPYPVCTVSFGNYSTTSEVENERRSLGILTNSLNNTRSMEDSDGDEGPSVKKLRLEWEKKKARFCFAEKNPA</sequence>
<organism evidence="1 2">
    <name type="scientific">Pristionchus entomophagus</name>
    <dbReference type="NCBI Taxonomy" id="358040"/>
    <lineage>
        <taxon>Eukaryota</taxon>
        <taxon>Metazoa</taxon>
        <taxon>Ecdysozoa</taxon>
        <taxon>Nematoda</taxon>
        <taxon>Chromadorea</taxon>
        <taxon>Rhabditida</taxon>
        <taxon>Rhabditina</taxon>
        <taxon>Diplogasteromorpha</taxon>
        <taxon>Diplogasteroidea</taxon>
        <taxon>Neodiplogasteridae</taxon>
        <taxon>Pristionchus</taxon>
    </lineage>
</organism>